<organism evidence="1 2">
    <name type="scientific">Protea cynaroides</name>
    <dbReference type="NCBI Taxonomy" id="273540"/>
    <lineage>
        <taxon>Eukaryota</taxon>
        <taxon>Viridiplantae</taxon>
        <taxon>Streptophyta</taxon>
        <taxon>Embryophyta</taxon>
        <taxon>Tracheophyta</taxon>
        <taxon>Spermatophyta</taxon>
        <taxon>Magnoliopsida</taxon>
        <taxon>Proteales</taxon>
        <taxon>Proteaceae</taxon>
        <taxon>Protea</taxon>
    </lineage>
</organism>
<dbReference type="PANTHER" id="PTHR32011">
    <property type="entry name" value="OS08G0472400 PROTEIN"/>
    <property type="match status" value="1"/>
</dbReference>
<proteinExistence type="predicted"/>
<dbReference type="PANTHER" id="PTHR32011:SF6">
    <property type="entry name" value="KNR4_SMI1-LIKE DOMAIN-CONTAINING PROTEIN"/>
    <property type="match status" value="1"/>
</dbReference>
<comment type="caution">
    <text evidence="1">The sequence shown here is derived from an EMBL/GenBank/DDBJ whole genome shotgun (WGS) entry which is preliminary data.</text>
</comment>
<protein>
    <submittedName>
        <fullName evidence="1">Uncharacterized protein</fullName>
    </submittedName>
</protein>
<accession>A0A9Q0JSG7</accession>
<reference evidence="1" key="1">
    <citation type="journal article" date="2023" name="Plant J.">
        <title>The genome of the king protea, Protea cynaroides.</title>
        <authorList>
            <person name="Chang J."/>
            <person name="Duong T.A."/>
            <person name="Schoeman C."/>
            <person name="Ma X."/>
            <person name="Roodt D."/>
            <person name="Barker N."/>
            <person name="Li Z."/>
            <person name="Van de Peer Y."/>
            <person name="Mizrachi E."/>
        </authorList>
    </citation>
    <scope>NUCLEOTIDE SEQUENCE</scope>
    <source>
        <tissue evidence="1">Young leaves</tissue>
    </source>
</reference>
<dbReference type="AlphaFoldDB" id="A0A9Q0JSG7"/>
<keyword evidence="2" id="KW-1185">Reference proteome</keyword>
<dbReference type="EMBL" id="JAMYWD010000243">
    <property type="protein sequence ID" value="KAJ4949832.1"/>
    <property type="molecule type" value="Genomic_DNA"/>
</dbReference>
<evidence type="ECO:0000313" key="1">
    <source>
        <dbReference type="EMBL" id="KAJ4949832.1"/>
    </source>
</evidence>
<name>A0A9Q0JSG7_9MAGN</name>
<dbReference type="Proteomes" id="UP001141806">
    <property type="component" value="Unassembled WGS sequence"/>
</dbReference>
<gene>
    <name evidence="1" type="ORF">NE237_008309</name>
</gene>
<evidence type="ECO:0000313" key="2">
    <source>
        <dbReference type="Proteomes" id="UP001141806"/>
    </source>
</evidence>
<dbReference type="OrthoDB" id="1921190at2759"/>
<sequence length="147" mass="16756">MATETTTTMINKPAGSIPRRVRFSFAAYAKNVINHLKKCKIPIDDGLSDDEFSSIESTFGFSFPPDLRSILREGLSPLLHSFTPESRWKSYPIRPRFFQNVEFLQKISILRPSDTSESSRMEAPAWPPKLQGRLNSGLIWWTVAHSQ</sequence>